<feature type="region of interest" description="Disordered" evidence="1">
    <location>
        <begin position="102"/>
        <end position="132"/>
    </location>
</feature>
<organism evidence="2 3">
    <name type="scientific">Sphagnum jensenii</name>
    <dbReference type="NCBI Taxonomy" id="128206"/>
    <lineage>
        <taxon>Eukaryota</taxon>
        <taxon>Viridiplantae</taxon>
        <taxon>Streptophyta</taxon>
        <taxon>Embryophyta</taxon>
        <taxon>Bryophyta</taxon>
        <taxon>Sphagnophytina</taxon>
        <taxon>Sphagnopsida</taxon>
        <taxon>Sphagnales</taxon>
        <taxon>Sphagnaceae</taxon>
        <taxon>Sphagnum</taxon>
    </lineage>
</organism>
<gene>
    <name evidence="2" type="ORF">CSSPJE1EN1_LOCUS3386</name>
</gene>
<dbReference type="EMBL" id="OZ020106">
    <property type="protein sequence ID" value="CAK9257908.1"/>
    <property type="molecule type" value="Genomic_DNA"/>
</dbReference>
<reference evidence="2" key="1">
    <citation type="submission" date="2024-02" db="EMBL/GenBank/DDBJ databases">
        <authorList>
            <consortium name="ELIXIR-Norway"/>
            <consortium name="Elixir Norway"/>
        </authorList>
    </citation>
    <scope>NUCLEOTIDE SEQUENCE</scope>
</reference>
<protein>
    <submittedName>
        <fullName evidence="2">Uncharacterized protein</fullName>
    </submittedName>
</protein>
<proteinExistence type="predicted"/>
<accession>A0ABP0VVU5</accession>
<evidence type="ECO:0000313" key="2">
    <source>
        <dbReference type="EMBL" id="CAK9257908.1"/>
    </source>
</evidence>
<feature type="region of interest" description="Disordered" evidence="1">
    <location>
        <begin position="1"/>
        <end position="32"/>
    </location>
</feature>
<evidence type="ECO:0000313" key="3">
    <source>
        <dbReference type="Proteomes" id="UP001497444"/>
    </source>
</evidence>
<sequence>MEREAGYGSRSYRSTSISPPTLRRIAPDRAERQASVPRLGDIWVPKSAVSPNHFTRFYIPGVEDLYQEGDRVLRLQHSGSRSRLISWQIWKNQDGGWRFQQESTDEQGFTTVPSNFEPLKPIHEGAQSEFAP</sequence>
<keyword evidence="3" id="KW-1185">Reference proteome</keyword>
<name>A0ABP0VVU5_9BRYO</name>
<evidence type="ECO:0000256" key="1">
    <source>
        <dbReference type="SAM" id="MobiDB-lite"/>
    </source>
</evidence>
<dbReference type="Proteomes" id="UP001497444">
    <property type="component" value="Chromosome 11"/>
</dbReference>
<feature type="compositionally biased region" description="Polar residues" evidence="1">
    <location>
        <begin position="102"/>
        <end position="114"/>
    </location>
</feature>